<evidence type="ECO:0000313" key="1">
    <source>
        <dbReference type="EMBL" id="QPB08294.1"/>
    </source>
</evidence>
<dbReference type="KEGG" id="vg:77945449"/>
<proteinExistence type="predicted"/>
<organism evidence="1 2">
    <name type="scientific">Synechococcus phage S-H9-2</name>
    <dbReference type="NCBI Taxonomy" id="2783669"/>
    <lineage>
        <taxon>Viruses</taxon>
        <taxon>Duplodnaviria</taxon>
        <taxon>Heunggongvirae</taxon>
        <taxon>Uroviricota</taxon>
        <taxon>Caudoviricetes</taxon>
        <taxon>Pantevenvirales</taxon>
        <taxon>Kyanoviridae</taxon>
        <taxon>Yushanluvirus</taxon>
        <taxon>Yushanluvirus satich</taxon>
    </lineage>
</organism>
<dbReference type="EMBL" id="MW147367">
    <property type="protein sequence ID" value="QPB08294.1"/>
    <property type="molecule type" value="Genomic_DNA"/>
</dbReference>
<evidence type="ECO:0000313" key="2">
    <source>
        <dbReference type="Proteomes" id="UP000662754"/>
    </source>
</evidence>
<reference evidence="1" key="1">
    <citation type="submission" date="2020-10" db="EMBL/GenBank/DDBJ databases">
        <title>The Isolation and Genome Sequence of a Novel Cyanophage S-H9-2 from the Yellow Sea, China.</title>
        <authorList>
            <person name="Jiang T."/>
            <person name="Luo L."/>
        </authorList>
    </citation>
    <scope>NUCLEOTIDE SEQUENCE</scope>
</reference>
<accession>A0A873WT61</accession>
<dbReference type="Proteomes" id="UP000662754">
    <property type="component" value="Segment"/>
</dbReference>
<dbReference type="RefSeq" id="YP_010669279.1">
    <property type="nucleotide sequence ID" value="NC_070960.1"/>
</dbReference>
<dbReference type="GeneID" id="77945449"/>
<protein>
    <submittedName>
        <fullName evidence="1">Strucutural protein</fullName>
    </submittedName>
</protein>
<keyword evidence="2" id="KW-1185">Reference proteome</keyword>
<sequence>MPAINVAKSDTFETQRQKINQIGSQIFNISAGGSDLSTGLLKLGDGTRVAPSLAFTNDQTLGMYRSDTSTLGFVSNQKKIVDFSSTAFYSYKDLIFRQNKLFTEGTSVITSGSNYDAGSYTEIPILGGTGENATVDLDVLAYEVTDVSSGSGYISGTFFAVDLEGGSGTGAQVDVIVDAVAGLITNAGSGYVPGNYDSVPLTGGTGSGAEADILVEGDITITGSVTSAGSGYILGNYFPEALNTPTQIFVVTANGTTNYIIDGNAQPTLSLTRGNTYRFDVSDSSNATHALAFEGPGSIALDPTHYYILSKGTEGTAGAFIDLVIKPTAPDTSIAYICSNHSGMGGTINLSNGTLGSYGSGTTFDLSIGDAGTVTGATISFAGTGYQANDVLTVDVNDVGGTGSGFEYTVSGVVYTGTVTNVTITDSGTNYQLNDNLSANDSDLGGGGGSNFAFRVNTSPSEVSSITFIERGTGYQIGDQLVLPNGVTNISSTLNGEIIGLASTLGSNTTVTVSSTANIIEGMDVSNGAGDVGLLDVNTTVVSIDSPTTITISAAPIAPGSANLNFISQNLDYVTVSDSSGIFVGYLVSQTSGNGTLAPDTVVSAIIDGTTIQVSNIPTTSGSAVLDFSPAYGNVSSQFTTEVTSVGVIDSVSISDGGNGYFEGDELTVNAEDLTQPIVFDVVTLTVEIVTLQGTVSSSNFSIGDFIKTPDGEVLLASPSTSTQLTGESSASYSNVSTTTNSANGSGATLDISRDFDGNVSTVDVNVAGSRYEIGDVLTVLGADVGGSTPADNITIEVSDVSTSTPAEIFDISSTGGNLDYLVVSTAGFADLDTVVNTNDLNTTYTINGLPTQEKRFSIDGQYTPNLTLYSGSTYSFDLTDSSNDNVELNFSQFRDGRNSPSIVDNITATLDNTSTQITVSSATGILAGMEVVVLSGDGTLPLGTTVVSVDNNTTLTLSSTAVDSGSATLQFVGTEYTDGVTKTVDNVSIKVTDNTPSPLYIFSSTDENIYGNDDNESSLTIDLNNPKTFGSGLLLRATEIESNDVMSGDIETGTFTVQDLEVASINSNAITNATNIASTSVTTPTLNVTEIVAETANVGLSATSFNINSDVSVNSLLTVDSATGDLVSQGEIKAIGSVNVNDQLSIIGNEIFSSSGLPIALQPSLNQLVEIYANTALGIPVGNTAQRPNPPAGSGDGYIRFNSETNQYEGYSNTNQQWSSLGGVRDLDGNTTILAELTVGANDNTLWFINDNINTVKFTPQYQEFVNVKKVKSTNVSAPSYVEWTANTPVSLGDYLKYRNNIYEVTTAGTTATSGSEPTHTSGAESNGTAELTWYISAVAPLTFEEMSEFRIDPLGFTDLVVNNQLRLSNNVFSSTDADIVISPSSGKKVKVDSLTTLVIPVGDSNTKGNFETGSIRFNTDDTQFEGYNGSQWGSLGGVQDADQDTQIKAETSSGSDEDILYFFNANANTLRVTETRLEFDTIDTINSVTSNALNVDASTITFDNLATTLDNTDALTTFLFTTKDNLDLGLSVGLNTDPLLRLSDSGDVLFNIGFGTGTPNLVTVFDSNLEEFELADYKIATNSLDLEKGTLNSGNTTIYNTATQNSSKVFVTAFNSTTGDKEIIEFFVTHSGSNVIFTDTNNIKTGQNIFDTVFDLDPSNNVRLSFTLSSDLTTGDDVNIKIVSHIFKR</sequence>
<name>A0A873WT61_9CAUD</name>